<keyword evidence="1" id="KW-0472">Membrane</keyword>
<reference evidence="3 4" key="1">
    <citation type="submission" date="2024-04" db="EMBL/GenBank/DDBJ databases">
        <title>Dissimilatory iodate-reducing microorganisms contribute to the enrichment of iodine in groundwater.</title>
        <authorList>
            <person name="Jiang Z."/>
        </authorList>
    </citation>
    <scope>NUCLEOTIDE SEQUENCE [LARGE SCALE GENOMIC DNA]</scope>
    <source>
        <strain evidence="3 4">NCP973</strain>
    </source>
</reference>
<keyword evidence="4" id="KW-1185">Reference proteome</keyword>
<evidence type="ECO:0000259" key="2">
    <source>
        <dbReference type="Pfam" id="PF02470"/>
    </source>
</evidence>
<protein>
    <submittedName>
        <fullName evidence="3">MlaD family protein</fullName>
    </submittedName>
</protein>
<keyword evidence="1" id="KW-1133">Transmembrane helix</keyword>
<feature type="transmembrane region" description="Helical" evidence="1">
    <location>
        <begin position="20"/>
        <end position="39"/>
    </location>
</feature>
<proteinExistence type="predicted"/>
<organism evidence="3 4">
    <name type="scientific">Azonexus hydrophilus</name>
    <dbReference type="NCBI Taxonomy" id="418702"/>
    <lineage>
        <taxon>Bacteria</taxon>
        <taxon>Pseudomonadati</taxon>
        <taxon>Pseudomonadota</taxon>
        <taxon>Betaproteobacteria</taxon>
        <taxon>Rhodocyclales</taxon>
        <taxon>Azonexaceae</taxon>
        <taxon>Azonexus</taxon>
    </lineage>
</organism>
<dbReference type="Pfam" id="PF02470">
    <property type="entry name" value="MlaD"/>
    <property type="match status" value="1"/>
</dbReference>
<evidence type="ECO:0000313" key="4">
    <source>
        <dbReference type="Proteomes" id="UP001479520"/>
    </source>
</evidence>
<accession>A0ABZ2XIZ2</accession>
<feature type="domain" description="Mce/MlaD" evidence="2">
    <location>
        <begin position="49"/>
        <end position="111"/>
    </location>
</feature>
<name>A0ABZ2XIZ2_9RHOO</name>
<gene>
    <name evidence="3" type="ORF">AADV58_01740</name>
</gene>
<dbReference type="EMBL" id="CP151406">
    <property type="protein sequence ID" value="WZJ21892.1"/>
    <property type="molecule type" value="Genomic_DNA"/>
</dbReference>
<dbReference type="InterPro" id="IPR052336">
    <property type="entry name" value="MlaD_Phospholipid_Transporter"/>
</dbReference>
<dbReference type="RefSeq" id="WP_281981324.1">
    <property type="nucleotide sequence ID" value="NZ_CALFBA010000005.1"/>
</dbReference>
<evidence type="ECO:0000256" key="1">
    <source>
        <dbReference type="SAM" id="Phobius"/>
    </source>
</evidence>
<evidence type="ECO:0000313" key="3">
    <source>
        <dbReference type="EMBL" id="WZJ21892.1"/>
    </source>
</evidence>
<dbReference type="PANTHER" id="PTHR33371:SF4">
    <property type="entry name" value="INTERMEMBRANE PHOSPHOLIPID TRANSPORT SYSTEM BINDING PROTEIN MLAD"/>
    <property type="match status" value="1"/>
</dbReference>
<dbReference type="PANTHER" id="PTHR33371">
    <property type="entry name" value="INTERMEMBRANE PHOSPHOLIPID TRANSPORT SYSTEM BINDING PROTEIN MLAD-RELATED"/>
    <property type="match status" value="1"/>
</dbReference>
<sequence length="300" mass="32398">MNESPNHLPNIKHPESKAAALLLVTLALIVAFVIFVMTARGVFEENQQLLLVAENSEGVAVGMDMTFSGFPIGRVSRIELGDDGKAHLHVSVPLKDARWLRASSVFTLEKGVVGGSRLRAFTGMLDDEPLEDGARREVLMGDATSGVPELVSTVTRLVGNLERLTNEQSALVASMDNLQRMTAEQSALAGSLNNMRQFTATLNGRHGALGALLGNDADVAKVIDSLEQTRLLLTEARASLAKVDAALVDVKAITGNTRAATEDLDALRAEIDLNLRKVSGLVDDLNRKWPFARERELKLP</sequence>
<keyword evidence="1" id="KW-0812">Transmembrane</keyword>
<dbReference type="InterPro" id="IPR003399">
    <property type="entry name" value="Mce/MlaD"/>
</dbReference>
<dbReference type="Proteomes" id="UP001479520">
    <property type="component" value="Chromosome"/>
</dbReference>